<dbReference type="InterPro" id="IPR012340">
    <property type="entry name" value="NA-bd_OB-fold"/>
</dbReference>
<dbReference type="AlphaFoldDB" id="A0A078M417"/>
<dbReference type="GO" id="GO:0005886">
    <property type="term" value="C:plasma membrane"/>
    <property type="evidence" value="ECO:0007669"/>
    <property type="project" value="TreeGrafter"/>
</dbReference>
<feature type="transmembrane region" description="Helical" evidence="5">
    <location>
        <begin position="236"/>
        <end position="256"/>
    </location>
</feature>
<feature type="chain" id="PRO_5001741659" evidence="6">
    <location>
        <begin position="31"/>
        <end position="445"/>
    </location>
</feature>
<evidence type="ECO:0000256" key="5">
    <source>
        <dbReference type="SAM" id="Phobius"/>
    </source>
</evidence>
<feature type="transmembrane region" description="Helical" evidence="5">
    <location>
        <begin position="286"/>
        <end position="304"/>
    </location>
</feature>
<organism evidence="10">
    <name type="scientific">Metalysinibacillus saudimassiliensis</name>
    <dbReference type="NCBI Taxonomy" id="1461583"/>
    <lineage>
        <taxon>Bacteria</taxon>
        <taxon>Bacillati</taxon>
        <taxon>Bacillota</taxon>
        <taxon>Bacilli</taxon>
        <taxon>Bacillales</taxon>
        <taxon>Caryophanaceae</taxon>
        <taxon>Metalysinibacillus</taxon>
    </lineage>
</organism>
<accession>A0A078M417</accession>
<evidence type="ECO:0000256" key="2">
    <source>
        <dbReference type="ARBA" id="ARBA00022692"/>
    </source>
</evidence>
<dbReference type="Pfam" id="PF01957">
    <property type="entry name" value="NfeD"/>
    <property type="match status" value="1"/>
</dbReference>
<dbReference type="Gene3D" id="3.90.226.10">
    <property type="entry name" value="2-enoyl-CoA Hydratase, Chain A, domain 1"/>
    <property type="match status" value="1"/>
</dbReference>
<protein>
    <submittedName>
        <fullName evidence="10">Uncharacterized protein</fullName>
    </submittedName>
</protein>
<proteinExistence type="predicted"/>
<feature type="signal peptide" evidence="6">
    <location>
        <begin position="1"/>
        <end position="30"/>
    </location>
</feature>
<feature type="domain" description="NfeD1b N-terminal" evidence="9">
    <location>
        <begin position="38"/>
        <end position="224"/>
    </location>
</feature>
<evidence type="ECO:0000256" key="6">
    <source>
        <dbReference type="SAM" id="SignalP"/>
    </source>
</evidence>
<dbReference type="HOGENOM" id="CLU_024619_2_0_9"/>
<evidence type="ECO:0000259" key="7">
    <source>
        <dbReference type="Pfam" id="PF01957"/>
    </source>
</evidence>
<dbReference type="InterPro" id="IPR029045">
    <property type="entry name" value="ClpP/crotonase-like_dom_sf"/>
</dbReference>
<evidence type="ECO:0000259" key="8">
    <source>
        <dbReference type="Pfam" id="PF24961"/>
    </source>
</evidence>
<feature type="transmembrane region" description="Helical" evidence="5">
    <location>
        <begin position="263"/>
        <end position="280"/>
    </location>
</feature>
<dbReference type="PANTHER" id="PTHR33507:SF3">
    <property type="entry name" value="INNER MEMBRANE PROTEIN YBBJ"/>
    <property type="match status" value="1"/>
</dbReference>
<dbReference type="InterPro" id="IPR002810">
    <property type="entry name" value="NfeD-like_C"/>
</dbReference>
<dbReference type="InterPro" id="IPR056739">
    <property type="entry name" value="NfeD_membrane"/>
</dbReference>
<keyword evidence="6" id="KW-0732">Signal</keyword>
<sequence length="445" mass="47248">MKVKRLARLLVALVLSTVLFVPALMTVASAATYTANSVYHIPIHAEVEKGLYAFLQRAFKEAEENQADAIILDINTPGGFTSAAGQIAMLMERTDIRTIAYINKDALSAGAFLALHADEIYMAPNATMGAAAVIEQSGNAADKKAQSAWLKQMKAAAESSGRKPEYAMAMADATMHLPKYGAPKGELLTLSPSEALEIGYSQGTMATLGDVLKATKLDGREIIEVTPTFFENVARFITNPIIVPILLSIASLGLVLELYSPGFGIPGTMGVTAIGLFFFGHLVAGFAGYESLLLLVLGIALIGAEFFIPGGIIGMIGTVMVIASLLTAGADVTHMMLSIVIAGLVAIIGMVVIMKVFGKKLSMLNRLVLKDATTTEDGYVSNVNRIDLIGRIGKTETPLRPAGVVSIQDERLDVVSEGAYVDANELVEVIKVEGSRIVVRKTKEA</sequence>
<feature type="transmembrane region" description="Helical" evidence="5">
    <location>
        <begin position="336"/>
        <end position="357"/>
    </location>
</feature>
<dbReference type="PANTHER" id="PTHR33507">
    <property type="entry name" value="INNER MEMBRANE PROTEIN YBBJ"/>
    <property type="match status" value="1"/>
</dbReference>
<evidence type="ECO:0000256" key="4">
    <source>
        <dbReference type="ARBA" id="ARBA00023136"/>
    </source>
</evidence>
<keyword evidence="4 5" id="KW-0472">Membrane</keyword>
<name>A0A078M417_9BACL</name>
<feature type="domain" description="NfeD-like C-terminal" evidence="7">
    <location>
        <begin position="387"/>
        <end position="441"/>
    </location>
</feature>
<dbReference type="SUPFAM" id="SSF52096">
    <property type="entry name" value="ClpP/crotonase"/>
    <property type="match status" value="1"/>
</dbReference>
<dbReference type="Pfam" id="PF25145">
    <property type="entry name" value="NfeD1b_N"/>
    <property type="match status" value="1"/>
</dbReference>
<comment type="subcellular location">
    <subcellularLocation>
        <location evidence="1">Membrane</location>
        <topology evidence="1">Multi-pass membrane protein</topology>
    </subcellularLocation>
</comment>
<dbReference type="InterPro" id="IPR052165">
    <property type="entry name" value="Membrane_assoc_protease"/>
</dbReference>
<evidence type="ECO:0000259" key="9">
    <source>
        <dbReference type="Pfam" id="PF25145"/>
    </source>
</evidence>
<feature type="domain" description="NfeD integral membrane" evidence="8">
    <location>
        <begin position="242"/>
        <end position="355"/>
    </location>
</feature>
<keyword evidence="3 5" id="KW-1133">Transmembrane helix</keyword>
<dbReference type="EMBL" id="LN483073">
    <property type="protein sequence ID" value="CEA00037.1"/>
    <property type="molecule type" value="Genomic_DNA"/>
</dbReference>
<keyword evidence="2 5" id="KW-0812">Transmembrane</keyword>
<dbReference type="Pfam" id="PF24961">
    <property type="entry name" value="NfeD_membrane"/>
    <property type="match status" value="1"/>
</dbReference>
<reference evidence="10" key="1">
    <citation type="submission" date="2014-07" db="EMBL/GenBank/DDBJ databases">
        <authorList>
            <person name="Urmite Genomes Urmite Genomes"/>
        </authorList>
    </citation>
    <scope>NUCLEOTIDE SEQUENCE</scope>
    <source>
        <strain evidence="10">13S34_air</strain>
    </source>
</reference>
<dbReference type="CDD" id="cd07021">
    <property type="entry name" value="Clp_protease_NfeD_like"/>
    <property type="match status" value="1"/>
</dbReference>
<dbReference type="Gene3D" id="2.40.50.140">
    <property type="entry name" value="Nucleic acid-binding proteins"/>
    <property type="match status" value="1"/>
</dbReference>
<evidence type="ECO:0000256" key="1">
    <source>
        <dbReference type="ARBA" id="ARBA00004141"/>
    </source>
</evidence>
<evidence type="ECO:0000313" key="10">
    <source>
        <dbReference type="EMBL" id="CEA00037.1"/>
    </source>
</evidence>
<dbReference type="InterPro" id="IPR056738">
    <property type="entry name" value="NfeD1b_N"/>
</dbReference>
<gene>
    <name evidence="10" type="ORF">BN1050_00424</name>
</gene>
<evidence type="ECO:0000256" key="3">
    <source>
        <dbReference type="ARBA" id="ARBA00022989"/>
    </source>
</evidence>
<dbReference type="PATRIC" id="fig|1461583.4.peg.396"/>